<proteinExistence type="predicted"/>
<evidence type="ECO:0000313" key="1">
    <source>
        <dbReference type="EMBL" id="GHH77276.1"/>
    </source>
</evidence>
<accession>A0A919KZC4</accession>
<gene>
    <name evidence="1" type="ORF">GCM10017772_37850</name>
</gene>
<evidence type="ECO:0000313" key="2">
    <source>
        <dbReference type="Proteomes" id="UP000627369"/>
    </source>
</evidence>
<name>A0A919KZC4_9MICO</name>
<dbReference type="AlphaFoldDB" id="A0A919KZC4"/>
<comment type="caution">
    <text evidence="1">The sequence shown here is derived from an EMBL/GenBank/DDBJ whole genome shotgun (WGS) entry which is preliminary data.</text>
</comment>
<dbReference type="Proteomes" id="UP000627369">
    <property type="component" value="Unassembled WGS sequence"/>
</dbReference>
<keyword evidence="2" id="KW-1185">Reference proteome</keyword>
<dbReference type="EMBL" id="BNAS01000006">
    <property type="protein sequence ID" value="GHH77276.1"/>
    <property type="molecule type" value="Genomic_DNA"/>
</dbReference>
<reference evidence="1" key="2">
    <citation type="submission" date="2020-09" db="EMBL/GenBank/DDBJ databases">
        <authorList>
            <person name="Sun Q."/>
            <person name="Zhou Y."/>
        </authorList>
    </citation>
    <scope>NUCLEOTIDE SEQUENCE</scope>
    <source>
        <strain evidence="1">CGMCC 4.7398</strain>
    </source>
</reference>
<reference evidence="1" key="1">
    <citation type="journal article" date="2014" name="Int. J. Syst. Evol. Microbiol.">
        <title>Complete genome sequence of Corynebacterium casei LMG S-19264T (=DSM 44701T), isolated from a smear-ripened cheese.</title>
        <authorList>
            <consortium name="US DOE Joint Genome Institute (JGI-PGF)"/>
            <person name="Walter F."/>
            <person name="Albersmeier A."/>
            <person name="Kalinowski J."/>
            <person name="Ruckert C."/>
        </authorList>
    </citation>
    <scope>NUCLEOTIDE SEQUENCE</scope>
    <source>
        <strain evidence="1">CGMCC 4.7398</strain>
    </source>
</reference>
<sequence>MAWRDLRVNDVDLLMEQCSWLAQQSADVGMPGPHQPVELMGMPVLSGLLSAATVTPVRLDGVDHELLAWGPVTDRRGWLCRLPVHHADDTDLPEVLRAVWAAMCGIVEHFGDVSGTWWWLNCNDVLTREAADWPVEQMLAAYEWMWTDEGLRIPIEAADYVPVAAEANGNLTLAHRRTGQVLWFAPDHSESGVSVLAGCPEYSLYTFDGVPDLASWIETGAAQWARP</sequence>
<organism evidence="1 2">
    <name type="scientific">Promicromonospora soli</name>
    <dbReference type="NCBI Taxonomy" id="2035533"/>
    <lineage>
        <taxon>Bacteria</taxon>
        <taxon>Bacillati</taxon>
        <taxon>Actinomycetota</taxon>
        <taxon>Actinomycetes</taxon>
        <taxon>Micrococcales</taxon>
        <taxon>Promicromonosporaceae</taxon>
        <taxon>Promicromonospora</taxon>
    </lineage>
</organism>
<protein>
    <submittedName>
        <fullName evidence="1">Uncharacterized protein</fullName>
    </submittedName>
</protein>